<dbReference type="RefSeq" id="WP_173559630.1">
    <property type="nucleotide sequence ID" value="NZ_JAERKY010000001.1"/>
</dbReference>
<dbReference type="PANTHER" id="PTHR20371">
    <property type="entry name" value="ENOLASE-PHOSPHATASE E1"/>
    <property type="match status" value="1"/>
</dbReference>
<keyword evidence="4" id="KW-0479">Metal-binding</keyword>
<keyword evidence="2 4" id="KW-0378">Hydrolase</keyword>
<evidence type="ECO:0000256" key="4">
    <source>
        <dbReference type="HAMAP-Rule" id="MF_01681"/>
    </source>
</evidence>
<comment type="subunit">
    <text evidence="4">Monomer.</text>
</comment>
<keyword evidence="1 4" id="KW-0028">Amino-acid biosynthesis</keyword>
<dbReference type="InterPro" id="IPR023214">
    <property type="entry name" value="HAD_sf"/>
</dbReference>
<dbReference type="Pfam" id="PF00702">
    <property type="entry name" value="Hydrolase"/>
    <property type="match status" value="1"/>
</dbReference>
<dbReference type="Gene3D" id="1.10.720.60">
    <property type="match status" value="1"/>
</dbReference>
<dbReference type="SFLD" id="SFLDG01129">
    <property type="entry name" value="C1.5:_HAD__Beta-PGM__Phosphata"/>
    <property type="match status" value="1"/>
</dbReference>
<dbReference type="HAMAP" id="MF_01681">
    <property type="entry name" value="Salvage_MtnC"/>
    <property type="match status" value="1"/>
</dbReference>
<name>A0ABT3QER0_9PROT</name>
<keyword evidence="4" id="KW-0460">Magnesium</keyword>
<dbReference type="Gene3D" id="3.40.50.1000">
    <property type="entry name" value="HAD superfamily/HAD-like"/>
    <property type="match status" value="1"/>
</dbReference>
<dbReference type="SUPFAM" id="SSF56784">
    <property type="entry name" value="HAD-like"/>
    <property type="match status" value="1"/>
</dbReference>
<dbReference type="InterPro" id="IPR036412">
    <property type="entry name" value="HAD-like_sf"/>
</dbReference>
<comment type="catalytic activity">
    <reaction evidence="4">
        <text>5-methylsulfanyl-2,3-dioxopentyl phosphate + H2O = 1,2-dihydroxy-5-(methylsulfanyl)pent-1-en-3-one + phosphate</text>
        <dbReference type="Rhea" id="RHEA:21700"/>
        <dbReference type="ChEBI" id="CHEBI:15377"/>
        <dbReference type="ChEBI" id="CHEBI:43474"/>
        <dbReference type="ChEBI" id="CHEBI:49252"/>
        <dbReference type="ChEBI" id="CHEBI:58828"/>
        <dbReference type="EC" id="3.1.3.77"/>
    </reaction>
</comment>
<dbReference type="PRINTS" id="PR00413">
    <property type="entry name" value="HADHALOGNASE"/>
</dbReference>
<comment type="caution">
    <text evidence="5">The sequence shown here is derived from an EMBL/GenBank/DDBJ whole genome shotgun (WGS) entry which is preliminary data.</text>
</comment>
<reference evidence="5 6" key="1">
    <citation type="submission" date="2022-11" db="EMBL/GenBank/DDBJ databases">
        <title>Genome sequencing of Acetobacter type strain.</title>
        <authorList>
            <person name="Heo J."/>
            <person name="Lee D."/>
            <person name="Han B.-H."/>
            <person name="Hong S.-B."/>
            <person name="Kwon S.-W."/>
        </authorList>
    </citation>
    <scope>NUCLEOTIDE SEQUENCE [LARGE SCALE GENOMIC DNA]</scope>
    <source>
        <strain evidence="5 6">KACC 21253</strain>
    </source>
</reference>
<comment type="similarity">
    <text evidence="4">Belongs to the HAD-like hydrolase superfamily. MasA/MtnC family.</text>
</comment>
<comment type="function">
    <text evidence="4">Bifunctional enzyme that catalyzes the enolization of 2,3-diketo-5-methylthiopentyl-1-phosphate (DK-MTP-1-P) into the intermediate 2-hydroxy-3-keto-5-methylthiopentenyl-1-phosphate (HK-MTPenyl-1-P), which is then dephosphorylated to form the acireductone 1,2-dihydroxy-3-keto-5-methylthiopentene (DHK-MTPene).</text>
</comment>
<proteinExistence type="inferred from homology"/>
<gene>
    <name evidence="4 5" type="primary">mtnC</name>
    <name evidence="5" type="ORF">OQ497_07405</name>
</gene>
<protein>
    <recommendedName>
        <fullName evidence="4">Enolase-phosphatase E1</fullName>
        <ecNumber evidence="4">3.1.3.77</ecNumber>
    </recommendedName>
    <alternativeName>
        <fullName evidence="4">2,3-diketo-5-methylthio-1-phosphopentane phosphatase</fullName>
    </alternativeName>
</protein>
<dbReference type="EC" id="3.1.3.77" evidence="4"/>
<sequence length="237" mass="25551">MKSSVSAPRVVLLDIEGTTAPVSFVHQILFPYARGCLKDYLDEHADDAAVQKIVADVRKIAPDKSPAEQLISWIDEDAKVAPLKELQGLIWARGYQQGELTARLYPDVAPVLQKWSENGLTLAVYSSGSEAAQRLIYGHTEQGDLTPLFSHFFDLRVGGKKEADSYRAIVKEAGWQAADVLFLSDVTAELDAAAEAGLKVCQVVRPEDGTVAGTSHPVAASLPEAARHFALPGQEGA</sequence>
<comment type="pathway">
    <text evidence="4">Amino-acid biosynthesis; L-methionine biosynthesis via salvage pathway; L-methionine from S-methyl-5-thio-alpha-D-ribose 1-phosphate: step 4/6.</text>
</comment>
<dbReference type="GO" id="GO:0043874">
    <property type="term" value="F:acireductone synthase activity"/>
    <property type="evidence" value="ECO:0007669"/>
    <property type="project" value="UniProtKB-EC"/>
</dbReference>
<dbReference type="CDD" id="cd01629">
    <property type="entry name" value="HAD_EP"/>
    <property type="match status" value="1"/>
</dbReference>
<evidence type="ECO:0000256" key="1">
    <source>
        <dbReference type="ARBA" id="ARBA00022605"/>
    </source>
</evidence>
<accession>A0ABT3QER0</accession>
<dbReference type="InterPro" id="IPR006439">
    <property type="entry name" value="HAD-SF_hydro_IA"/>
</dbReference>
<dbReference type="EMBL" id="JAPIUZ010000003">
    <property type="protein sequence ID" value="MCX2563778.1"/>
    <property type="molecule type" value="Genomic_DNA"/>
</dbReference>
<dbReference type="InterPro" id="IPR023943">
    <property type="entry name" value="Enolase-ppase_E1"/>
</dbReference>
<evidence type="ECO:0000256" key="2">
    <source>
        <dbReference type="ARBA" id="ARBA00022801"/>
    </source>
</evidence>
<dbReference type="SFLD" id="SFLDG01133">
    <property type="entry name" value="C1.5.4:_Enolase-phosphatase_Li"/>
    <property type="match status" value="1"/>
</dbReference>
<comment type="pathway">
    <text evidence="4">Amino-acid biosynthesis; L-methionine biosynthesis via salvage pathway; L-methionine from S-methyl-5-thio-alpha-D-ribose 1-phosphate: step 3/6.</text>
</comment>
<keyword evidence="3 4" id="KW-0486">Methionine biosynthesis</keyword>
<dbReference type="SFLD" id="SFLDF00044">
    <property type="entry name" value="enolase-phosphatase"/>
    <property type="match status" value="1"/>
</dbReference>
<keyword evidence="6" id="KW-1185">Reference proteome</keyword>
<evidence type="ECO:0000313" key="6">
    <source>
        <dbReference type="Proteomes" id="UP001301152"/>
    </source>
</evidence>
<dbReference type="PANTHER" id="PTHR20371:SF1">
    <property type="entry name" value="ENOLASE-PHOSPHATASE E1"/>
    <property type="match status" value="1"/>
</dbReference>
<dbReference type="Proteomes" id="UP001301152">
    <property type="component" value="Unassembled WGS sequence"/>
</dbReference>
<comment type="cofactor">
    <cofactor evidence="4">
        <name>Mg(2+)</name>
        <dbReference type="ChEBI" id="CHEBI:18420"/>
    </cofactor>
    <text evidence="4">Binds 1 Mg(2+) ion per subunit.</text>
</comment>
<organism evidence="5 6">
    <name type="scientific">Acetobacter thailandicus</name>
    <dbReference type="NCBI Taxonomy" id="1502842"/>
    <lineage>
        <taxon>Bacteria</taxon>
        <taxon>Pseudomonadati</taxon>
        <taxon>Pseudomonadota</taxon>
        <taxon>Alphaproteobacteria</taxon>
        <taxon>Acetobacterales</taxon>
        <taxon>Acetobacteraceae</taxon>
        <taxon>Acetobacter</taxon>
    </lineage>
</organism>
<evidence type="ECO:0000313" key="5">
    <source>
        <dbReference type="EMBL" id="MCX2563778.1"/>
    </source>
</evidence>
<dbReference type="SFLD" id="SFLDS00003">
    <property type="entry name" value="Haloacid_Dehalogenase"/>
    <property type="match status" value="1"/>
</dbReference>
<evidence type="ECO:0000256" key="3">
    <source>
        <dbReference type="ARBA" id="ARBA00023167"/>
    </source>
</evidence>
<dbReference type="NCBIfam" id="TIGR01691">
    <property type="entry name" value="enolase-ppase"/>
    <property type="match status" value="1"/>
</dbReference>